<accession>A0AAP2Z603</accession>
<gene>
    <name evidence="2" type="ORF">OB919_02185</name>
</gene>
<reference evidence="2 3" key="1">
    <citation type="submission" date="2022-09" db="EMBL/GenBank/DDBJ databases">
        <title>Enrichment on poylsaccharides allowed isolation of novel metabolic and taxonomic groups of Haloarchaea.</title>
        <authorList>
            <person name="Sorokin D.Y."/>
            <person name="Elcheninov A.G."/>
            <person name="Khizhniak T.V."/>
            <person name="Kolganova T.V."/>
            <person name="Kublanov I.V."/>
        </authorList>
    </citation>
    <scope>NUCLEOTIDE SEQUENCE [LARGE SCALE GENOMIC DNA]</scope>
    <source>
        <strain evidence="2 3">AArc-curdl1</strain>
    </source>
</reference>
<name>A0AAP2Z603_9EURY</name>
<evidence type="ECO:0000313" key="3">
    <source>
        <dbReference type="Proteomes" id="UP001321047"/>
    </source>
</evidence>
<dbReference type="RefSeq" id="WP_342805923.1">
    <property type="nucleotide sequence ID" value="NZ_JAOPJZ010000001.1"/>
</dbReference>
<proteinExistence type="predicted"/>
<evidence type="ECO:0000256" key="1">
    <source>
        <dbReference type="SAM" id="MobiDB-lite"/>
    </source>
</evidence>
<sequence>MKRRRFLTAIGAGSVGTGALVGTGSYDTIRSQRRVKLEVDGEEIDRREISFVAFCIAIEDLEEGDTHEDFSITTDEFENGDLVGIEWDSGEIPVQTVVLKTGPEFFNFDVSGSTSGTNIVGNRGDGEEGNDQSPQTPCGFDDGFCSVKFNWDGESFEWDPGQDDCFED</sequence>
<dbReference type="EMBL" id="JAOPJZ010000001">
    <property type="protein sequence ID" value="MCU4750798.1"/>
    <property type="molecule type" value="Genomic_DNA"/>
</dbReference>
<comment type="caution">
    <text evidence="2">The sequence shown here is derived from an EMBL/GenBank/DDBJ whole genome shotgun (WGS) entry which is preliminary data.</text>
</comment>
<feature type="region of interest" description="Disordered" evidence="1">
    <location>
        <begin position="116"/>
        <end position="138"/>
    </location>
</feature>
<dbReference type="Proteomes" id="UP001321047">
    <property type="component" value="Unassembled WGS sequence"/>
</dbReference>
<organism evidence="2 3">
    <name type="scientific">Natronosalvus hydrolyticus</name>
    <dbReference type="NCBI Taxonomy" id="2979988"/>
    <lineage>
        <taxon>Archaea</taxon>
        <taxon>Methanobacteriati</taxon>
        <taxon>Methanobacteriota</taxon>
        <taxon>Stenosarchaea group</taxon>
        <taxon>Halobacteria</taxon>
        <taxon>Halobacteriales</taxon>
        <taxon>Natrialbaceae</taxon>
        <taxon>Natronosalvus</taxon>
    </lineage>
</organism>
<keyword evidence="3" id="KW-1185">Reference proteome</keyword>
<protein>
    <submittedName>
        <fullName evidence="2">Uncharacterized protein</fullName>
    </submittedName>
</protein>
<dbReference type="AlphaFoldDB" id="A0AAP2Z603"/>
<evidence type="ECO:0000313" key="2">
    <source>
        <dbReference type="EMBL" id="MCU4750798.1"/>
    </source>
</evidence>